<gene>
    <name evidence="3" type="ORF">PCOR1329_LOCUS55922</name>
</gene>
<sequence length="217" mass="24329">MPSRCSVQRSVPDRLQRAGGSCRAGPRARTARPHGARPAPPVCAWRPMGRAGRQAGRPRSPHPTLQQCTQWRTADDSLVLGEDLVTWRGYVDEQTVAEWFLGSLGFDLVSKNYWADRPQREHTYYWREWDYLAQVEANHFCGGFCEPGPSLFVDYDLSGRQGGKCAPLVGLKFGVVQYQAQLVLWTSVISLVLVIAVLFPLAMPHLKELGYTGLDDR</sequence>
<evidence type="ECO:0000256" key="1">
    <source>
        <dbReference type="SAM" id="MobiDB-lite"/>
    </source>
</evidence>
<keyword evidence="2" id="KW-0812">Transmembrane</keyword>
<protein>
    <submittedName>
        <fullName evidence="3">Uncharacterized protein</fullName>
    </submittedName>
</protein>
<keyword evidence="4" id="KW-1185">Reference proteome</keyword>
<keyword evidence="2" id="KW-0472">Membrane</keyword>
<organism evidence="3 4">
    <name type="scientific">Prorocentrum cordatum</name>
    <dbReference type="NCBI Taxonomy" id="2364126"/>
    <lineage>
        <taxon>Eukaryota</taxon>
        <taxon>Sar</taxon>
        <taxon>Alveolata</taxon>
        <taxon>Dinophyceae</taxon>
        <taxon>Prorocentrales</taxon>
        <taxon>Prorocentraceae</taxon>
        <taxon>Prorocentrum</taxon>
    </lineage>
</organism>
<accession>A0ABN9V9I2</accession>
<feature type="transmembrane region" description="Helical" evidence="2">
    <location>
        <begin position="182"/>
        <end position="203"/>
    </location>
</feature>
<evidence type="ECO:0000313" key="3">
    <source>
        <dbReference type="EMBL" id="CAK0869626.1"/>
    </source>
</evidence>
<feature type="region of interest" description="Disordered" evidence="1">
    <location>
        <begin position="1"/>
        <end position="65"/>
    </location>
</feature>
<comment type="caution">
    <text evidence="3">The sequence shown here is derived from an EMBL/GenBank/DDBJ whole genome shotgun (WGS) entry which is preliminary data.</text>
</comment>
<dbReference type="EMBL" id="CAUYUJ010016869">
    <property type="protein sequence ID" value="CAK0869626.1"/>
    <property type="molecule type" value="Genomic_DNA"/>
</dbReference>
<keyword evidence="2" id="KW-1133">Transmembrane helix</keyword>
<evidence type="ECO:0000313" key="4">
    <source>
        <dbReference type="Proteomes" id="UP001189429"/>
    </source>
</evidence>
<proteinExistence type="predicted"/>
<reference evidence="3" key="1">
    <citation type="submission" date="2023-10" db="EMBL/GenBank/DDBJ databases">
        <authorList>
            <person name="Chen Y."/>
            <person name="Shah S."/>
            <person name="Dougan E. K."/>
            <person name="Thang M."/>
            <person name="Chan C."/>
        </authorList>
    </citation>
    <scope>NUCLEOTIDE SEQUENCE [LARGE SCALE GENOMIC DNA]</scope>
</reference>
<dbReference type="Proteomes" id="UP001189429">
    <property type="component" value="Unassembled WGS sequence"/>
</dbReference>
<name>A0ABN9V9I2_9DINO</name>
<evidence type="ECO:0000256" key="2">
    <source>
        <dbReference type="SAM" id="Phobius"/>
    </source>
</evidence>